<keyword evidence="2" id="KW-0812">Transmembrane</keyword>
<reference evidence="4" key="1">
    <citation type="submission" date="2023-04" db="EMBL/GenBank/DDBJ databases">
        <title>Candida boidinii NBRC 10035.</title>
        <authorList>
            <person name="Ichikawa N."/>
            <person name="Sato H."/>
            <person name="Tonouchi N."/>
        </authorList>
    </citation>
    <scope>NUCLEOTIDE SEQUENCE</scope>
    <source>
        <strain evidence="4">NBRC 10035</strain>
    </source>
</reference>
<dbReference type="Gene3D" id="2.60.120.920">
    <property type="match status" value="1"/>
</dbReference>
<organism evidence="4 5">
    <name type="scientific">Candida boidinii</name>
    <name type="common">Yeast</name>
    <dbReference type="NCBI Taxonomy" id="5477"/>
    <lineage>
        <taxon>Eukaryota</taxon>
        <taxon>Fungi</taxon>
        <taxon>Dikarya</taxon>
        <taxon>Ascomycota</taxon>
        <taxon>Saccharomycotina</taxon>
        <taxon>Pichiomycetes</taxon>
        <taxon>Pichiales</taxon>
        <taxon>Pichiaceae</taxon>
        <taxon>Ogataea</taxon>
        <taxon>Ogataea/Candida clade</taxon>
    </lineage>
</organism>
<proteinExistence type="predicted"/>
<dbReference type="InterPro" id="IPR043136">
    <property type="entry name" value="B30.2/SPRY_sf"/>
</dbReference>
<sequence>MFSHFKFISDILILSLSKKPGNNDGGGIIPVPSPGPGNGGDDNDPDLNLSFIIILSSIISFIIIFSFVSLIYYLFFNLNGFTNLSSGFGSGGSGRSNNSNVVLPKALKVVEFGPQNKNFTDANEDFDIDETNNSTNNQNNRNNFKIIDENFNKSLKIFLNDLSISIKEKSIYLTSLEFLKINNPILKFNFSPYSNNIDSLSLLIRDRGIHCFYFESWRNQIDGLNDCLHVSYNSTDSNIQEGSTNDFPNNNNSNSNNTSDERTPLLVNKLSSEIISSSTDNHTADNNNNNDNDLSNAIENIKYVQKLYNKVKQPPYRINELTEINFLTSEITSTILNLPLPVSNRKNETVYFETKLFEFDNSNTLISVGLSTKPYPNFQLPGYCPYSLAIESSGVLRMNNCPFSNNHDELIIVLPQLVEGDIIGFGYKPSYGSVFVTHNGRKVSEVIKNFKVELYPCIGSKGSPCKVQVNLGQLGFVFIEANVKKLGFCENNNEGTIGAPPNYLAVTNSKSKKEKTKSISVINEFNNDNIITNNTNNVSGGVSASVITPDPEYIDVANQDQDNSEFYAVEDENGDNNDVEDDDEDEDDHNNDIILEQES</sequence>
<feature type="compositionally biased region" description="Polar residues" evidence="1">
    <location>
        <begin position="239"/>
        <end position="248"/>
    </location>
</feature>
<name>A0A9W6T6G1_CANBO</name>
<feature type="transmembrane region" description="Helical" evidence="2">
    <location>
        <begin position="51"/>
        <end position="75"/>
    </location>
</feature>
<keyword evidence="5" id="KW-1185">Reference proteome</keyword>
<evidence type="ECO:0000256" key="1">
    <source>
        <dbReference type="SAM" id="MobiDB-lite"/>
    </source>
</evidence>
<dbReference type="InterPro" id="IPR013320">
    <property type="entry name" value="ConA-like_dom_sf"/>
</dbReference>
<feature type="domain" description="B30.2/SPRY" evidence="3">
    <location>
        <begin position="270"/>
        <end position="476"/>
    </location>
</feature>
<dbReference type="InterPro" id="IPR003877">
    <property type="entry name" value="SPRY_dom"/>
</dbReference>
<dbReference type="InterPro" id="IPR001870">
    <property type="entry name" value="B30.2/SPRY"/>
</dbReference>
<dbReference type="Proteomes" id="UP001165120">
    <property type="component" value="Unassembled WGS sequence"/>
</dbReference>
<comment type="caution">
    <text evidence="4">The sequence shown here is derived from an EMBL/GenBank/DDBJ whole genome shotgun (WGS) entry which is preliminary data.</text>
</comment>
<evidence type="ECO:0000256" key="2">
    <source>
        <dbReference type="SAM" id="Phobius"/>
    </source>
</evidence>
<gene>
    <name evidence="4" type="ORF">Cboi02_000522500</name>
</gene>
<dbReference type="AlphaFoldDB" id="A0A9W6T6G1"/>
<protein>
    <submittedName>
        <fullName evidence="4">Unnamed protein product</fullName>
    </submittedName>
</protein>
<dbReference type="PROSITE" id="PS50188">
    <property type="entry name" value="B302_SPRY"/>
    <property type="match status" value="1"/>
</dbReference>
<dbReference type="Pfam" id="PF00622">
    <property type="entry name" value="SPRY"/>
    <property type="match status" value="1"/>
</dbReference>
<dbReference type="SMART" id="SM00449">
    <property type="entry name" value="SPRY"/>
    <property type="match status" value="1"/>
</dbReference>
<evidence type="ECO:0000259" key="3">
    <source>
        <dbReference type="PROSITE" id="PS50188"/>
    </source>
</evidence>
<feature type="region of interest" description="Disordered" evidence="1">
    <location>
        <begin position="568"/>
        <end position="599"/>
    </location>
</feature>
<evidence type="ECO:0000313" key="5">
    <source>
        <dbReference type="Proteomes" id="UP001165120"/>
    </source>
</evidence>
<keyword evidence="2" id="KW-0472">Membrane</keyword>
<keyword evidence="2" id="KW-1133">Transmembrane helix</keyword>
<dbReference type="EMBL" id="BSXN01002429">
    <property type="protein sequence ID" value="GME76564.1"/>
    <property type="molecule type" value="Genomic_DNA"/>
</dbReference>
<dbReference type="SUPFAM" id="SSF49899">
    <property type="entry name" value="Concanavalin A-like lectins/glucanases"/>
    <property type="match status" value="1"/>
</dbReference>
<evidence type="ECO:0000313" key="4">
    <source>
        <dbReference type="EMBL" id="GME76564.1"/>
    </source>
</evidence>
<feature type="region of interest" description="Disordered" evidence="1">
    <location>
        <begin position="239"/>
        <end position="262"/>
    </location>
</feature>
<accession>A0A9W6T6G1</accession>